<evidence type="ECO:0000313" key="2">
    <source>
        <dbReference type="EMBL" id="KAI7802646.1"/>
    </source>
</evidence>
<feature type="non-terminal residue" evidence="2">
    <location>
        <position position="1"/>
    </location>
</feature>
<accession>A0A9W7TTS5</accession>
<dbReference type="EMBL" id="JAFHDT010000012">
    <property type="protein sequence ID" value="KAI7802646.1"/>
    <property type="molecule type" value="Genomic_DNA"/>
</dbReference>
<dbReference type="Proteomes" id="UP001059041">
    <property type="component" value="Linkage Group LG12"/>
</dbReference>
<evidence type="ECO:0000313" key="3">
    <source>
        <dbReference type="Proteomes" id="UP001059041"/>
    </source>
</evidence>
<feature type="region of interest" description="Disordered" evidence="1">
    <location>
        <begin position="77"/>
        <end position="96"/>
    </location>
</feature>
<feature type="non-terminal residue" evidence="2">
    <location>
        <position position="225"/>
    </location>
</feature>
<proteinExistence type="predicted"/>
<protein>
    <submittedName>
        <fullName evidence="2">Uncharacterized protein</fullName>
    </submittedName>
</protein>
<comment type="caution">
    <text evidence="2">The sequence shown here is derived from an EMBL/GenBank/DDBJ whole genome shotgun (WGS) entry which is preliminary data.</text>
</comment>
<reference evidence="2" key="1">
    <citation type="submission" date="2021-02" db="EMBL/GenBank/DDBJ databases">
        <title>Comparative genomics reveals that relaxation of natural selection precedes convergent phenotypic evolution of cavefish.</title>
        <authorList>
            <person name="Peng Z."/>
        </authorList>
    </citation>
    <scope>NUCLEOTIDE SEQUENCE</scope>
    <source>
        <tissue evidence="2">Muscle</tissue>
    </source>
</reference>
<dbReference type="AlphaFoldDB" id="A0A9W7TTS5"/>
<keyword evidence="3" id="KW-1185">Reference proteome</keyword>
<sequence length="225" mass="24991">KIIAVFVQKWSGFRREEIKPDKPNMTFSVFECSAKKRIKGRNNEAFSLRSVCVKLHEEMRRGLPEVSSVFHWSDKQSRSVPSRPKLTPGRSVCSHPHTQASCAARQEGFRHPRRCLLLSRASPPPSGKRDFIQGPSACAHQARHHPKVEQSATAASGRREEWIAGNGRAGRGAEVPSSGGFSARVLFSEDAVCFTAGRLRVSLTLLRLQRCSGWNVHAVGEGWHS</sequence>
<organism evidence="2 3">
    <name type="scientific">Triplophysa rosa</name>
    <name type="common">Cave loach</name>
    <dbReference type="NCBI Taxonomy" id="992332"/>
    <lineage>
        <taxon>Eukaryota</taxon>
        <taxon>Metazoa</taxon>
        <taxon>Chordata</taxon>
        <taxon>Craniata</taxon>
        <taxon>Vertebrata</taxon>
        <taxon>Euteleostomi</taxon>
        <taxon>Actinopterygii</taxon>
        <taxon>Neopterygii</taxon>
        <taxon>Teleostei</taxon>
        <taxon>Ostariophysi</taxon>
        <taxon>Cypriniformes</taxon>
        <taxon>Nemacheilidae</taxon>
        <taxon>Triplophysa</taxon>
    </lineage>
</organism>
<gene>
    <name evidence="2" type="ORF">IRJ41_015517</name>
</gene>
<evidence type="ECO:0000256" key="1">
    <source>
        <dbReference type="SAM" id="MobiDB-lite"/>
    </source>
</evidence>
<name>A0A9W7TTS5_TRIRA</name>